<evidence type="ECO:0000256" key="1">
    <source>
        <dbReference type="SAM" id="SignalP"/>
    </source>
</evidence>
<evidence type="ECO:0000313" key="3">
    <source>
        <dbReference type="Proteomes" id="UP000448943"/>
    </source>
</evidence>
<sequence length="102" mass="11252">MNNKLSKKLLIALLAFTMIFSVSPVFAHESDLDDETHTLLHLLEPNIPSPSFPYCGQEPPGYEGPCEWFVSPFPIPLPPLPQPPSPIIPIPSPESPLPPLPY</sequence>
<dbReference type="RefSeq" id="WP_160645874.1">
    <property type="nucleotide sequence ID" value="NZ_SIJB01000021.1"/>
</dbReference>
<feature type="signal peptide" evidence="1">
    <location>
        <begin position="1"/>
        <end position="27"/>
    </location>
</feature>
<name>A0A6N9PZZ0_9BACL</name>
<proteinExistence type="predicted"/>
<keyword evidence="1" id="KW-0732">Signal</keyword>
<dbReference type="AlphaFoldDB" id="A0A6N9PZZ0"/>
<gene>
    <name evidence="2" type="ORF">ERL59_08880</name>
</gene>
<accession>A0A6N9PZZ0</accession>
<reference evidence="2 3" key="1">
    <citation type="submission" date="2019-01" db="EMBL/GenBank/DDBJ databases">
        <title>Chengkuizengella sp. nov., isolated from deep-sea sediment of East Pacific Ocean.</title>
        <authorList>
            <person name="Yang J."/>
            <person name="Lai Q."/>
            <person name="Shao Z."/>
        </authorList>
    </citation>
    <scope>NUCLEOTIDE SEQUENCE [LARGE SCALE GENOMIC DNA]</scope>
    <source>
        <strain evidence="2 3">YPA3-1-1</strain>
    </source>
</reference>
<protein>
    <submittedName>
        <fullName evidence="2">Uncharacterized protein</fullName>
    </submittedName>
</protein>
<dbReference type="Proteomes" id="UP000448943">
    <property type="component" value="Unassembled WGS sequence"/>
</dbReference>
<dbReference type="EMBL" id="SIJB01000021">
    <property type="protein sequence ID" value="NBI29071.1"/>
    <property type="molecule type" value="Genomic_DNA"/>
</dbReference>
<keyword evidence="3" id="KW-1185">Reference proteome</keyword>
<organism evidence="2 3">
    <name type="scientific">Chengkuizengella marina</name>
    <dbReference type="NCBI Taxonomy" id="2507566"/>
    <lineage>
        <taxon>Bacteria</taxon>
        <taxon>Bacillati</taxon>
        <taxon>Bacillota</taxon>
        <taxon>Bacilli</taxon>
        <taxon>Bacillales</taxon>
        <taxon>Paenibacillaceae</taxon>
        <taxon>Chengkuizengella</taxon>
    </lineage>
</organism>
<feature type="chain" id="PRO_5026833502" evidence="1">
    <location>
        <begin position="28"/>
        <end position="102"/>
    </location>
</feature>
<comment type="caution">
    <text evidence="2">The sequence shown here is derived from an EMBL/GenBank/DDBJ whole genome shotgun (WGS) entry which is preliminary data.</text>
</comment>
<evidence type="ECO:0000313" key="2">
    <source>
        <dbReference type="EMBL" id="NBI29071.1"/>
    </source>
</evidence>